<evidence type="ECO:0000313" key="5">
    <source>
        <dbReference type="Proteomes" id="UP000184001"/>
    </source>
</evidence>
<comment type="caution">
    <text evidence="4">The sequence shown here is derived from an EMBL/GenBank/DDBJ whole genome shotgun (WGS) entry which is preliminary data.</text>
</comment>
<dbReference type="InterPro" id="IPR008532">
    <property type="entry name" value="NFACT_RNA-bd"/>
</dbReference>
<dbReference type="GO" id="GO:0072344">
    <property type="term" value="P:rescue of stalled ribosome"/>
    <property type="evidence" value="ECO:0007669"/>
    <property type="project" value="TreeGrafter"/>
</dbReference>
<reference evidence="4 5" key="1">
    <citation type="submission" date="2016-11" db="EMBL/GenBank/DDBJ databases">
        <authorList>
            <person name="Varghese N."/>
            <person name="Submissions S."/>
        </authorList>
    </citation>
    <scope>NUCLEOTIDE SEQUENCE [LARGE SCALE GENOMIC DNA]</scope>
    <source>
        <strain evidence="4 5">DSM 17919</strain>
    </source>
</reference>
<dbReference type="AlphaFoldDB" id="A0A8G2CBS8"/>
<dbReference type="Proteomes" id="UP000184001">
    <property type="component" value="Unassembled WGS sequence"/>
</dbReference>
<keyword evidence="1" id="KW-0175">Coiled coil</keyword>
<dbReference type="PANTHER" id="PTHR15239:SF6">
    <property type="entry name" value="RIBOSOME QUALITY CONTROL COMPLEX SUBUNIT NEMF"/>
    <property type="match status" value="1"/>
</dbReference>
<protein>
    <submittedName>
        <fullName evidence="4">Predicted component of the ribosome quality control (RQC) complex, YloA/Tae2 family, contains fibronectin-binding (FbpA) and DUF814 domains</fullName>
    </submittedName>
</protein>
<dbReference type="InterPro" id="IPR051608">
    <property type="entry name" value="RQC_Subunit_NEMF"/>
</dbReference>
<dbReference type="GO" id="GO:1990112">
    <property type="term" value="C:RQC complex"/>
    <property type="evidence" value="ECO:0007669"/>
    <property type="project" value="TreeGrafter"/>
</dbReference>
<feature type="coiled-coil region" evidence="1">
    <location>
        <begin position="266"/>
        <end position="293"/>
    </location>
</feature>
<proteinExistence type="predicted"/>
<dbReference type="GO" id="GO:0000049">
    <property type="term" value="F:tRNA binding"/>
    <property type="evidence" value="ECO:0007669"/>
    <property type="project" value="TreeGrafter"/>
</dbReference>
<dbReference type="RefSeq" id="WP_019999470.1">
    <property type="nucleotide sequence ID" value="NZ_CP192219.1"/>
</dbReference>
<name>A0A8G2CBS8_9BACT</name>
<dbReference type="Pfam" id="PF05833">
    <property type="entry name" value="NFACT_N"/>
    <property type="match status" value="2"/>
</dbReference>
<feature type="domain" description="NFACT RNA-binding" evidence="3">
    <location>
        <begin position="410"/>
        <end position="502"/>
    </location>
</feature>
<evidence type="ECO:0000259" key="3">
    <source>
        <dbReference type="Pfam" id="PF05670"/>
    </source>
</evidence>
<sequence length="532" mass="59900">MEAHFFRRLCVELAVHLTGARIEKFFQPASDTTTIVIHRAGRKQNLLLQAGRRFPLLFLSDKRPVNPDTPSAKSMWLRKYAAGKRLGTPVVDWCNRRIAFPLTTTPVTWLVLDLCNGVFITKEEPEWSGYEPVWCEPEDLPHVLASSEVWSSYPQLTPPLRKTLSALIHDDPMDAQALFVDLEYGYGSVATQEDLAELGEVYLYFKDGKPADAYVWPLPEAVRGKREEKTVASAMEAATAVGEMRLFAELAQAEASTSAKPVVAALKRTKKTLARLDQEKARLERMIAGQQHAVLLQACLWQLDADRKLSSISLTVPEGIDGLTAGDKCTITLDPRKTIRENMAYLFKQAARGKRGMDMLAERRQVLEMQYSRLQRGEGEVPKSQTEQKLTGGALKRQQKRQAKDKFIQRFRSSDGFLMLRGRNAQGNHELLNRVSSYDLWFHAEDGPSAHLVLHLDYPDQQVPEQTLQEAAILVGVKSWQREDEQARIMFARVKNVRKIKGAAAGTVHAESEGSLLVKLRPELEETLRSGL</sequence>
<feature type="region of interest" description="Disordered" evidence="2">
    <location>
        <begin position="375"/>
        <end position="404"/>
    </location>
</feature>
<dbReference type="GO" id="GO:0043023">
    <property type="term" value="F:ribosomal large subunit binding"/>
    <property type="evidence" value="ECO:0007669"/>
    <property type="project" value="TreeGrafter"/>
</dbReference>
<organism evidence="4 5">
    <name type="scientific">Halodesulfovibrio aestuarii</name>
    <dbReference type="NCBI Taxonomy" id="126333"/>
    <lineage>
        <taxon>Bacteria</taxon>
        <taxon>Pseudomonadati</taxon>
        <taxon>Thermodesulfobacteriota</taxon>
        <taxon>Desulfovibrionia</taxon>
        <taxon>Desulfovibrionales</taxon>
        <taxon>Desulfovibrionaceae</taxon>
        <taxon>Halodesulfovibrio</taxon>
    </lineage>
</organism>
<evidence type="ECO:0000256" key="1">
    <source>
        <dbReference type="SAM" id="Coils"/>
    </source>
</evidence>
<gene>
    <name evidence="4" type="ORF">SAMN05660830_02870</name>
</gene>
<evidence type="ECO:0000256" key="2">
    <source>
        <dbReference type="SAM" id="MobiDB-lite"/>
    </source>
</evidence>
<accession>A0A8G2CBS8</accession>
<evidence type="ECO:0000313" key="4">
    <source>
        <dbReference type="EMBL" id="SHJ62461.1"/>
    </source>
</evidence>
<dbReference type="Pfam" id="PF05670">
    <property type="entry name" value="NFACT-R_1"/>
    <property type="match status" value="1"/>
</dbReference>
<dbReference type="PANTHER" id="PTHR15239">
    <property type="entry name" value="NUCLEAR EXPORT MEDIATOR FACTOR NEMF"/>
    <property type="match status" value="1"/>
</dbReference>
<dbReference type="EMBL" id="FQZR01000008">
    <property type="protein sequence ID" value="SHJ62461.1"/>
    <property type="molecule type" value="Genomic_DNA"/>
</dbReference>
<dbReference type="Gene3D" id="2.30.310.10">
    <property type="entry name" value="ibrinogen binding protein from staphylococcus aureus domain"/>
    <property type="match status" value="1"/>
</dbReference>